<dbReference type="Gene3D" id="1.20.1050.10">
    <property type="match status" value="1"/>
</dbReference>
<comment type="caution">
    <text evidence="9">The sequence shown here is derived from an EMBL/GenBank/DDBJ whole genome shotgun (WGS) entry which is preliminary data.</text>
</comment>
<dbReference type="InterPro" id="IPR010987">
    <property type="entry name" value="Glutathione-S-Trfase_C-like"/>
</dbReference>
<dbReference type="Gene3D" id="3.40.30.10">
    <property type="entry name" value="Glutaredoxin"/>
    <property type="match status" value="1"/>
</dbReference>
<dbReference type="SFLD" id="SFLDS00019">
    <property type="entry name" value="Glutathione_Transferase_(cytos"/>
    <property type="match status" value="1"/>
</dbReference>
<proteinExistence type="inferred from homology"/>
<evidence type="ECO:0000256" key="4">
    <source>
        <dbReference type="ARBA" id="ARBA00023002"/>
    </source>
</evidence>
<feature type="domain" description="GST N-terminal" evidence="7">
    <location>
        <begin position="42"/>
        <end position="120"/>
    </location>
</feature>
<feature type="domain" description="GST C-terminal" evidence="8">
    <location>
        <begin position="118"/>
        <end position="246"/>
    </location>
</feature>
<keyword evidence="2" id="KW-0216">Detoxification</keyword>
<accession>A0AAV8UJ22</accession>
<dbReference type="PROSITE" id="PS50404">
    <property type="entry name" value="GST_NTER"/>
    <property type="match status" value="1"/>
</dbReference>
<dbReference type="EC" id="1.8.5.1" evidence="1"/>
<dbReference type="SFLD" id="SFLDG00358">
    <property type="entry name" value="Main_(cytGST)"/>
    <property type="match status" value="1"/>
</dbReference>
<dbReference type="GO" id="GO:0033355">
    <property type="term" value="P:ascorbate glutathione cycle"/>
    <property type="evidence" value="ECO:0007669"/>
    <property type="project" value="InterPro"/>
</dbReference>
<evidence type="ECO:0000259" key="8">
    <source>
        <dbReference type="PROSITE" id="PS50405"/>
    </source>
</evidence>
<dbReference type="EMBL" id="JAMWBK010000009">
    <property type="protein sequence ID" value="KAJ8902509.1"/>
    <property type="molecule type" value="Genomic_DNA"/>
</dbReference>
<dbReference type="CDD" id="cd00570">
    <property type="entry name" value="GST_N_family"/>
    <property type="match status" value="1"/>
</dbReference>
<dbReference type="SUPFAM" id="SSF47616">
    <property type="entry name" value="GST C-terminal domain-like"/>
    <property type="match status" value="1"/>
</dbReference>
<keyword evidence="4" id="KW-0560">Oxidoreductase</keyword>
<comment type="catalytic activity">
    <reaction evidence="6">
        <text>L-dehydroascorbate + 2 glutathione = glutathione disulfide + L-ascorbate</text>
        <dbReference type="Rhea" id="RHEA:24424"/>
        <dbReference type="ChEBI" id="CHEBI:38290"/>
        <dbReference type="ChEBI" id="CHEBI:57925"/>
        <dbReference type="ChEBI" id="CHEBI:58297"/>
        <dbReference type="ChEBI" id="CHEBI:58539"/>
        <dbReference type="EC" id="1.8.5.1"/>
    </reaction>
</comment>
<reference evidence="9 10" key="1">
    <citation type="journal article" date="2023" name="Nat. Commun.">
        <title>Origin of minicircular mitochondrial genomes in red algae.</title>
        <authorList>
            <person name="Lee Y."/>
            <person name="Cho C.H."/>
            <person name="Lee Y.M."/>
            <person name="Park S.I."/>
            <person name="Yang J.H."/>
            <person name="West J.A."/>
            <person name="Bhattacharya D."/>
            <person name="Yoon H.S."/>
        </authorList>
    </citation>
    <scope>NUCLEOTIDE SEQUENCE [LARGE SCALE GENOMIC DNA]</scope>
    <source>
        <strain evidence="9 10">CCMP1338</strain>
        <tissue evidence="9">Whole cell</tissue>
    </source>
</reference>
<dbReference type="PROSITE" id="PS51354">
    <property type="entry name" value="GLUTAREDOXIN_2"/>
    <property type="match status" value="1"/>
</dbReference>
<evidence type="ECO:0000256" key="1">
    <source>
        <dbReference type="ARBA" id="ARBA00012436"/>
    </source>
</evidence>
<dbReference type="Pfam" id="PF13410">
    <property type="entry name" value="GST_C_2"/>
    <property type="match status" value="1"/>
</dbReference>
<dbReference type="Proteomes" id="UP001157974">
    <property type="component" value="Unassembled WGS sequence"/>
</dbReference>
<dbReference type="InterPro" id="IPR004045">
    <property type="entry name" value="Glutathione_S-Trfase_N"/>
</dbReference>
<sequence length="246" mass="27162">MAFVASSPFLGAVLGGGGVRRAAAIGRNRMVTTAALKLYVKAGENGEELGDCPFSHKAILMMSAKKLDYELELINLSSKPDWYLELNKTGTVPTLVDGEEIVDDSEGILKYVEEKFPEPPLLVEDAAASEAIAPVFGAFAGFVKNKDPEKEEELKVVFETALDGLDAHLKENGPYVSGEALSTLDFNLAPKLWHAKHALAHYKEYEFPEKFGSVNKYMDTLFSSDVFKKTLYPPETVVWGWSKFFK</sequence>
<dbReference type="PROSITE" id="PS50405">
    <property type="entry name" value="GST_CTER"/>
    <property type="match status" value="1"/>
</dbReference>
<dbReference type="InterPro" id="IPR040079">
    <property type="entry name" value="Glutathione_S-Trfase"/>
</dbReference>
<evidence type="ECO:0000259" key="7">
    <source>
        <dbReference type="PROSITE" id="PS50404"/>
    </source>
</evidence>
<dbReference type="InterPro" id="IPR036282">
    <property type="entry name" value="Glutathione-S-Trfase_C_sf"/>
</dbReference>
<keyword evidence="3" id="KW-0808">Transferase</keyword>
<dbReference type="GO" id="GO:0016740">
    <property type="term" value="F:transferase activity"/>
    <property type="evidence" value="ECO:0007669"/>
    <property type="project" value="UniProtKB-KW"/>
</dbReference>
<name>A0AAV8UJ22_9RHOD</name>
<evidence type="ECO:0000256" key="3">
    <source>
        <dbReference type="ARBA" id="ARBA00022679"/>
    </source>
</evidence>
<evidence type="ECO:0000313" key="9">
    <source>
        <dbReference type="EMBL" id="KAJ8902509.1"/>
    </source>
</evidence>
<organism evidence="9 10">
    <name type="scientific">Rhodosorus marinus</name>
    <dbReference type="NCBI Taxonomy" id="101924"/>
    <lineage>
        <taxon>Eukaryota</taxon>
        <taxon>Rhodophyta</taxon>
        <taxon>Stylonematophyceae</taxon>
        <taxon>Stylonematales</taxon>
        <taxon>Stylonemataceae</taxon>
        <taxon>Rhodosorus</taxon>
    </lineage>
</organism>
<dbReference type="Pfam" id="PF13417">
    <property type="entry name" value="GST_N_3"/>
    <property type="match status" value="1"/>
</dbReference>
<evidence type="ECO:0000256" key="6">
    <source>
        <dbReference type="ARBA" id="ARBA00049544"/>
    </source>
</evidence>
<dbReference type="SUPFAM" id="SSF52833">
    <property type="entry name" value="Thioredoxin-like"/>
    <property type="match status" value="1"/>
</dbReference>
<comment type="similarity">
    <text evidence="5">Belongs to the GST superfamily. DHAR family.</text>
</comment>
<dbReference type="InterPro" id="IPR044627">
    <property type="entry name" value="DHAR1/2/3/4"/>
</dbReference>
<dbReference type="InterPro" id="IPR036249">
    <property type="entry name" value="Thioredoxin-like_sf"/>
</dbReference>
<evidence type="ECO:0000256" key="2">
    <source>
        <dbReference type="ARBA" id="ARBA00022575"/>
    </source>
</evidence>
<gene>
    <name evidence="9" type="ORF">NDN08_006912</name>
</gene>
<dbReference type="PANTHER" id="PTHR44420">
    <property type="entry name" value="GLUTATHIONE S-TRANSFERASE DHAR2-RELATED"/>
    <property type="match status" value="1"/>
</dbReference>
<evidence type="ECO:0000313" key="10">
    <source>
        <dbReference type="Proteomes" id="UP001157974"/>
    </source>
</evidence>
<dbReference type="PANTHER" id="PTHR44420:SF2">
    <property type="entry name" value="GLUTATHIONE S-TRANSFERASE DHAR2-RELATED"/>
    <property type="match status" value="1"/>
</dbReference>
<evidence type="ECO:0000256" key="5">
    <source>
        <dbReference type="ARBA" id="ARBA00024194"/>
    </source>
</evidence>
<keyword evidence="10" id="KW-1185">Reference proteome</keyword>
<dbReference type="GO" id="GO:0045174">
    <property type="term" value="F:glutathione dehydrogenase (ascorbate) activity"/>
    <property type="evidence" value="ECO:0007669"/>
    <property type="project" value="UniProtKB-EC"/>
</dbReference>
<protein>
    <recommendedName>
        <fullName evidence="1">glutathione dehydrogenase (ascorbate)</fullName>
        <ecNumber evidence="1">1.8.5.1</ecNumber>
    </recommendedName>
</protein>
<dbReference type="AlphaFoldDB" id="A0AAV8UJ22"/>